<dbReference type="AlphaFoldDB" id="A0A3L6T8E0"/>
<gene>
    <name evidence="2" type="ORF">C2845_PM03G23830</name>
</gene>
<comment type="caution">
    <text evidence="2">The sequence shown here is derived from an EMBL/GenBank/DDBJ whole genome shotgun (WGS) entry which is preliminary data.</text>
</comment>
<accession>A0A3L6T8E0</accession>
<evidence type="ECO:0000256" key="1">
    <source>
        <dbReference type="SAM" id="MobiDB-lite"/>
    </source>
</evidence>
<organism evidence="2 3">
    <name type="scientific">Panicum miliaceum</name>
    <name type="common">Proso millet</name>
    <name type="synonym">Broomcorn millet</name>
    <dbReference type="NCBI Taxonomy" id="4540"/>
    <lineage>
        <taxon>Eukaryota</taxon>
        <taxon>Viridiplantae</taxon>
        <taxon>Streptophyta</taxon>
        <taxon>Embryophyta</taxon>
        <taxon>Tracheophyta</taxon>
        <taxon>Spermatophyta</taxon>
        <taxon>Magnoliopsida</taxon>
        <taxon>Liliopsida</taxon>
        <taxon>Poales</taxon>
        <taxon>Poaceae</taxon>
        <taxon>PACMAD clade</taxon>
        <taxon>Panicoideae</taxon>
        <taxon>Panicodae</taxon>
        <taxon>Paniceae</taxon>
        <taxon>Panicinae</taxon>
        <taxon>Panicum</taxon>
        <taxon>Panicum sect. Panicum</taxon>
    </lineage>
</organism>
<evidence type="ECO:0000313" key="3">
    <source>
        <dbReference type="Proteomes" id="UP000275267"/>
    </source>
</evidence>
<feature type="compositionally biased region" description="Acidic residues" evidence="1">
    <location>
        <begin position="1"/>
        <end position="10"/>
    </location>
</feature>
<proteinExistence type="predicted"/>
<dbReference type="STRING" id="4540.A0A3L6T8E0"/>
<dbReference type="EMBL" id="PQIB02000002">
    <property type="protein sequence ID" value="RLN34459.1"/>
    <property type="molecule type" value="Genomic_DNA"/>
</dbReference>
<keyword evidence="3" id="KW-1185">Reference proteome</keyword>
<protein>
    <submittedName>
        <fullName evidence="2">Agamous-like MADS-box protein AGL29</fullName>
    </submittedName>
</protein>
<feature type="compositionally biased region" description="Basic and acidic residues" evidence="1">
    <location>
        <begin position="11"/>
        <end position="28"/>
    </location>
</feature>
<reference evidence="3" key="1">
    <citation type="journal article" date="2019" name="Nat. Commun.">
        <title>The genome of broomcorn millet.</title>
        <authorList>
            <person name="Zou C."/>
            <person name="Miki D."/>
            <person name="Li D."/>
            <person name="Tang Q."/>
            <person name="Xiao L."/>
            <person name="Rajput S."/>
            <person name="Deng P."/>
            <person name="Jia W."/>
            <person name="Huang R."/>
            <person name="Zhang M."/>
            <person name="Sun Y."/>
            <person name="Hu J."/>
            <person name="Fu X."/>
            <person name="Schnable P.S."/>
            <person name="Li F."/>
            <person name="Zhang H."/>
            <person name="Feng B."/>
            <person name="Zhu X."/>
            <person name="Liu R."/>
            <person name="Schnable J.C."/>
            <person name="Zhu J.-K."/>
            <person name="Zhang H."/>
        </authorList>
    </citation>
    <scope>NUCLEOTIDE SEQUENCE [LARGE SCALE GENOMIC DNA]</scope>
</reference>
<feature type="region of interest" description="Disordered" evidence="1">
    <location>
        <begin position="1"/>
        <end position="28"/>
    </location>
</feature>
<feature type="region of interest" description="Disordered" evidence="1">
    <location>
        <begin position="73"/>
        <end position="110"/>
    </location>
</feature>
<feature type="compositionally biased region" description="Low complexity" evidence="1">
    <location>
        <begin position="93"/>
        <end position="107"/>
    </location>
</feature>
<dbReference type="Proteomes" id="UP000275267">
    <property type="component" value="Unassembled WGS sequence"/>
</dbReference>
<dbReference type="OrthoDB" id="711991at2759"/>
<evidence type="ECO:0000313" key="2">
    <source>
        <dbReference type="EMBL" id="RLN34459.1"/>
    </source>
</evidence>
<name>A0A3L6T8E0_PANMI</name>
<sequence>MEYLELEQSLEAEKKRKERLQEATEKEMGGRVMQWLNANVFELGLDELEEFQKKLEEIQAIVKEKVNEVMVEGRQAPRSLPQPPMEMASTSQSANPNPMASSSAPNPGRKRRYLGIYAECIWGKHELDDLLILQEKTKRRKGVGT</sequence>